<feature type="transmembrane region" description="Helical" evidence="7">
    <location>
        <begin position="24"/>
        <end position="45"/>
    </location>
</feature>
<dbReference type="InterPro" id="IPR006686">
    <property type="entry name" value="MscS_channel_CS"/>
</dbReference>
<dbReference type="InterPro" id="IPR023408">
    <property type="entry name" value="MscS_beta-dom_sf"/>
</dbReference>
<feature type="transmembrane region" description="Helical" evidence="7">
    <location>
        <begin position="171"/>
        <end position="189"/>
    </location>
</feature>
<evidence type="ECO:0000259" key="8">
    <source>
        <dbReference type="Pfam" id="PF00924"/>
    </source>
</evidence>
<feature type="domain" description="Mechanosensitive ion channel MscS" evidence="8">
    <location>
        <begin position="191"/>
        <end position="258"/>
    </location>
</feature>
<keyword evidence="5 7" id="KW-1133">Transmembrane helix</keyword>
<dbReference type="PANTHER" id="PTHR43634">
    <property type="entry name" value="OW CONDUCTANCE MECHANOSENSITIVE CHANNEL"/>
    <property type="match status" value="1"/>
</dbReference>
<dbReference type="InterPro" id="IPR045042">
    <property type="entry name" value="YnaI-like"/>
</dbReference>
<dbReference type="InterPro" id="IPR049278">
    <property type="entry name" value="MS_channel_C"/>
</dbReference>
<dbReference type="InterPro" id="IPR011066">
    <property type="entry name" value="MscS_channel_C_sf"/>
</dbReference>
<comment type="subcellular location">
    <subcellularLocation>
        <location evidence="1">Cell membrane</location>
        <topology evidence="1">Multi-pass membrane protein</topology>
    </subcellularLocation>
</comment>
<evidence type="ECO:0000256" key="5">
    <source>
        <dbReference type="ARBA" id="ARBA00022989"/>
    </source>
</evidence>
<feature type="transmembrane region" description="Helical" evidence="7">
    <location>
        <begin position="99"/>
        <end position="121"/>
    </location>
</feature>
<dbReference type="GO" id="GO:0055085">
    <property type="term" value="P:transmembrane transport"/>
    <property type="evidence" value="ECO:0007669"/>
    <property type="project" value="InterPro"/>
</dbReference>
<dbReference type="Pfam" id="PF21088">
    <property type="entry name" value="MS_channel_1st"/>
    <property type="match status" value="1"/>
</dbReference>
<accession>A0A644TH97</accession>
<dbReference type="Gene3D" id="3.30.70.100">
    <property type="match status" value="1"/>
</dbReference>
<comment type="caution">
    <text evidence="11">The sequence shown here is derived from an EMBL/GenBank/DDBJ whole genome shotgun (WGS) entry which is preliminary data.</text>
</comment>
<keyword evidence="3" id="KW-1003">Cell membrane</keyword>
<feature type="domain" description="Mechanosensitive ion channel MscS C-terminal" evidence="9">
    <location>
        <begin position="264"/>
        <end position="350"/>
    </location>
</feature>
<dbReference type="SUPFAM" id="SSF82861">
    <property type="entry name" value="Mechanosensitive channel protein MscS (YggB), transmembrane region"/>
    <property type="match status" value="1"/>
</dbReference>
<evidence type="ECO:0000256" key="3">
    <source>
        <dbReference type="ARBA" id="ARBA00022475"/>
    </source>
</evidence>
<dbReference type="InterPro" id="IPR011014">
    <property type="entry name" value="MscS_channel_TM-2"/>
</dbReference>
<dbReference type="Pfam" id="PF00924">
    <property type="entry name" value="MS_channel_2nd"/>
    <property type="match status" value="1"/>
</dbReference>
<keyword evidence="6 7" id="KW-0472">Membrane</keyword>
<feature type="transmembrane region" description="Helical" evidence="7">
    <location>
        <begin position="142"/>
        <end position="165"/>
    </location>
</feature>
<gene>
    <name evidence="11" type="ORF">SDC9_11276</name>
</gene>
<feature type="transmembrane region" description="Helical" evidence="7">
    <location>
        <begin position="66"/>
        <end position="87"/>
    </location>
</feature>
<evidence type="ECO:0000256" key="6">
    <source>
        <dbReference type="ARBA" id="ARBA00023136"/>
    </source>
</evidence>
<name>A0A644TH97_9ZZZZ</name>
<comment type="similarity">
    <text evidence="2">Belongs to the MscS (TC 1.A.23) family.</text>
</comment>
<proteinExistence type="inferred from homology"/>
<evidence type="ECO:0000259" key="9">
    <source>
        <dbReference type="Pfam" id="PF21082"/>
    </source>
</evidence>
<dbReference type="InterPro" id="IPR010920">
    <property type="entry name" value="LSM_dom_sf"/>
</dbReference>
<evidence type="ECO:0000256" key="1">
    <source>
        <dbReference type="ARBA" id="ARBA00004651"/>
    </source>
</evidence>
<evidence type="ECO:0000256" key="2">
    <source>
        <dbReference type="ARBA" id="ARBA00008017"/>
    </source>
</evidence>
<dbReference type="GO" id="GO:0005886">
    <property type="term" value="C:plasma membrane"/>
    <property type="evidence" value="ECO:0007669"/>
    <property type="project" value="UniProtKB-SubCell"/>
</dbReference>
<dbReference type="EMBL" id="VSSQ01000029">
    <property type="protein sequence ID" value="MPL65612.1"/>
    <property type="molecule type" value="Genomic_DNA"/>
</dbReference>
<dbReference type="SUPFAM" id="SSF82689">
    <property type="entry name" value="Mechanosensitive channel protein MscS (YggB), C-terminal domain"/>
    <property type="match status" value="1"/>
</dbReference>
<dbReference type="PROSITE" id="PS01246">
    <property type="entry name" value="UPF0003"/>
    <property type="match status" value="1"/>
</dbReference>
<feature type="domain" description="Mechanosensitive ion channel transmembrane helices 2/3" evidence="10">
    <location>
        <begin position="149"/>
        <end position="190"/>
    </location>
</feature>
<evidence type="ECO:0000259" key="10">
    <source>
        <dbReference type="Pfam" id="PF21088"/>
    </source>
</evidence>
<dbReference type="SUPFAM" id="SSF50182">
    <property type="entry name" value="Sm-like ribonucleoproteins"/>
    <property type="match status" value="1"/>
</dbReference>
<evidence type="ECO:0000313" key="11">
    <source>
        <dbReference type="EMBL" id="MPL65612.1"/>
    </source>
</evidence>
<reference evidence="11" key="1">
    <citation type="submission" date="2019-08" db="EMBL/GenBank/DDBJ databases">
        <authorList>
            <person name="Kucharzyk K."/>
            <person name="Murdoch R.W."/>
            <person name="Higgins S."/>
            <person name="Loffler F."/>
        </authorList>
    </citation>
    <scope>NUCLEOTIDE SEQUENCE</scope>
</reference>
<dbReference type="Gene3D" id="1.10.287.1260">
    <property type="match status" value="1"/>
</dbReference>
<dbReference type="Pfam" id="PF21082">
    <property type="entry name" value="MS_channel_3rd"/>
    <property type="match status" value="1"/>
</dbReference>
<protein>
    <recommendedName>
        <fullName evidence="12">Low conductance mechanosensitive channel YnaI</fullName>
    </recommendedName>
</protein>
<keyword evidence="4 7" id="KW-0812">Transmembrane</keyword>
<sequence length="366" mass="41829">MQSANVQIIDQFNILMAYVTSYKYLHGLAISIVIFSVFWIFKNLFTNYIFNFALNLINRNKIDPTNSFLVVLRNPLQNLIVLIGAYLALQNYMPEKFNFFLNAGLRTGIIILLASAIYALIGYYSENDGEIHQLFNRKVDKILIPFVSKVIRFVVWALVFVTVASTWGYDVNGFIAGLGLGGLAFALAAKDLLANIFSGIVIITDKPFNIGDWIKTNEVEGTVEDINFRSTKIRAFDEALITVPNSNLINAPVINYTKRNMRRINFQIRLTYNTPSRKIQECITDIEKLLREHPEVDKTTIFVKFDSFGESGLELFLYFFTTTIVWERYLNIKQDINLRIMEMLEDKGVTIALPSTSVYVETPIQS</sequence>
<evidence type="ECO:0000256" key="7">
    <source>
        <dbReference type="SAM" id="Phobius"/>
    </source>
</evidence>
<dbReference type="InterPro" id="IPR049142">
    <property type="entry name" value="MS_channel_1st"/>
</dbReference>
<organism evidence="11">
    <name type="scientific">bioreactor metagenome</name>
    <dbReference type="NCBI Taxonomy" id="1076179"/>
    <lineage>
        <taxon>unclassified sequences</taxon>
        <taxon>metagenomes</taxon>
        <taxon>ecological metagenomes</taxon>
    </lineage>
</organism>
<evidence type="ECO:0000256" key="4">
    <source>
        <dbReference type="ARBA" id="ARBA00022692"/>
    </source>
</evidence>
<evidence type="ECO:0008006" key="12">
    <source>
        <dbReference type="Google" id="ProtNLM"/>
    </source>
</evidence>
<dbReference type="PANTHER" id="PTHR43634:SF2">
    <property type="entry name" value="LOW CONDUCTANCE MECHANOSENSITIVE CHANNEL YNAI"/>
    <property type="match status" value="1"/>
</dbReference>
<dbReference type="AlphaFoldDB" id="A0A644TH97"/>
<dbReference type="Gene3D" id="2.30.30.60">
    <property type="match status" value="1"/>
</dbReference>
<dbReference type="InterPro" id="IPR006685">
    <property type="entry name" value="MscS_channel_2nd"/>
</dbReference>